<feature type="compositionally biased region" description="Low complexity" evidence="1">
    <location>
        <begin position="171"/>
        <end position="183"/>
    </location>
</feature>
<evidence type="ECO:0000256" key="1">
    <source>
        <dbReference type="SAM" id="MobiDB-lite"/>
    </source>
</evidence>
<feature type="compositionally biased region" description="Polar residues" evidence="1">
    <location>
        <begin position="94"/>
        <end position="112"/>
    </location>
</feature>
<dbReference type="AlphaFoldDB" id="A0A9Q1L7H7"/>
<protein>
    <submittedName>
        <fullName evidence="2">Uncharacterized protein</fullName>
    </submittedName>
</protein>
<feature type="compositionally biased region" description="Basic and acidic residues" evidence="1">
    <location>
        <begin position="39"/>
        <end position="48"/>
    </location>
</feature>
<dbReference type="Proteomes" id="UP001152561">
    <property type="component" value="Unassembled WGS sequence"/>
</dbReference>
<organism evidence="2 3">
    <name type="scientific">Anisodus acutangulus</name>
    <dbReference type="NCBI Taxonomy" id="402998"/>
    <lineage>
        <taxon>Eukaryota</taxon>
        <taxon>Viridiplantae</taxon>
        <taxon>Streptophyta</taxon>
        <taxon>Embryophyta</taxon>
        <taxon>Tracheophyta</taxon>
        <taxon>Spermatophyta</taxon>
        <taxon>Magnoliopsida</taxon>
        <taxon>eudicotyledons</taxon>
        <taxon>Gunneridae</taxon>
        <taxon>Pentapetalae</taxon>
        <taxon>asterids</taxon>
        <taxon>lamiids</taxon>
        <taxon>Solanales</taxon>
        <taxon>Solanaceae</taxon>
        <taxon>Solanoideae</taxon>
        <taxon>Hyoscyameae</taxon>
        <taxon>Anisodus</taxon>
    </lineage>
</organism>
<evidence type="ECO:0000313" key="2">
    <source>
        <dbReference type="EMBL" id="KAJ8528996.1"/>
    </source>
</evidence>
<feature type="region of interest" description="Disordered" evidence="1">
    <location>
        <begin position="1"/>
        <end position="115"/>
    </location>
</feature>
<dbReference type="OrthoDB" id="1113909at2759"/>
<name>A0A9Q1L7H7_9SOLA</name>
<proteinExistence type="predicted"/>
<reference evidence="3" key="1">
    <citation type="journal article" date="2023" name="Proc. Natl. Acad. Sci. U.S.A.">
        <title>Genomic and structural basis for evolution of tropane alkaloid biosynthesis.</title>
        <authorList>
            <person name="Wanga Y.-J."/>
            <person name="Taina T."/>
            <person name="Yua J.-Y."/>
            <person name="Lia J."/>
            <person name="Xua B."/>
            <person name="Chenc J."/>
            <person name="D'Auriad J.C."/>
            <person name="Huanga J.-P."/>
            <person name="Huanga S.-X."/>
        </authorList>
    </citation>
    <scope>NUCLEOTIDE SEQUENCE [LARGE SCALE GENOMIC DNA]</scope>
    <source>
        <strain evidence="3">cv. KIB-2019</strain>
    </source>
</reference>
<feature type="compositionally biased region" description="Basic and acidic residues" evidence="1">
    <location>
        <begin position="1"/>
        <end position="15"/>
    </location>
</feature>
<feature type="region of interest" description="Disordered" evidence="1">
    <location>
        <begin position="138"/>
        <end position="210"/>
    </location>
</feature>
<comment type="caution">
    <text evidence="2">The sequence shown here is derived from an EMBL/GenBank/DDBJ whole genome shotgun (WGS) entry which is preliminary data.</text>
</comment>
<dbReference type="EMBL" id="JAJAGQ010000022">
    <property type="protein sequence ID" value="KAJ8528996.1"/>
    <property type="molecule type" value="Genomic_DNA"/>
</dbReference>
<gene>
    <name evidence="2" type="ORF">K7X08_035831</name>
</gene>
<keyword evidence="3" id="KW-1185">Reference proteome</keyword>
<sequence>MVKDTDKPPDKKESGHVPNPVASDIEEKGHSQSKNHVIGQDKGEDTKIPCEAMKTENLGSQQDKEGNNTPKETDSTSTYEEIQESNNIQNNQQDHNITHSNSPPPENNQESICESLPFGNSDLSIINLVVNLKSVKHLEKPRKRKENSHHEQEVTSPKTMDVHQEGKQKNKSSSQQVQQIQISTLFNRVVNPEEKSKSKTRVNNKPLRFPPPMEIPCPLLHNWTGALAKLLSGSGNGGMQKLKTRSTR</sequence>
<accession>A0A9Q1L7H7</accession>
<feature type="compositionally biased region" description="Basic and acidic residues" evidence="1">
    <location>
        <begin position="62"/>
        <end position="74"/>
    </location>
</feature>
<feature type="compositionally biased region" description="Low complexity" evidence="1">
    <location>
        <begin position="84"/>
        <end position="93"/>
    </location>
</feature>
<evidence type="ECO:0000313" key="3">
    <source>
        <dbReference type="Proteomes" id="UP001152561"/>
    </source>
</evidence>